<organism evidence="14 16">
    <name type="scientific">Coprococcus catus</name>
    <dbReference type="NCBI Taxonomy" id="116085"/>
    <lineage>
        <taxon>Bacteria</taxon>
        <taxon>Bacillati</taxon>
        <taxon>Bacillota</taxon>
        <taxon>Clostridia</taxon>
        <taxon>Lachnospirales</taxon>
        <taxon>Lachnospiraceae</taxon>
        <taxon>Coprococcus</taxon>
    </lineage>
</organism>
<feature type="signal peptide" evidence="11">
    <location>
        <begin position="1"/>
        <end position="26"/>
    </location>
</feature>
<dbReference type="PROSITE" id="PS51257">
    <property type="entry name" value="PROKAR_LIPOPROTEIN"/>
    <property type="match status" value="1"/>
</dbReference>
<dbReference type="InterPro" id="IPR022813">
    <property type="entry name" value="SecD/SecF_arch_bac"/>
</dbReference>
<feature type="domain" description="Protein export membrane protein SecD/SecF C-terminal" evidence="12">
    <location>
        <begin position="237"/>
        <end position="406"/>
    </location>
</feature>
<keyword evidence="17" id="KW-1185">Reference proteome</keyword>
<dbReference type="InterPro" id="IPR022646">
    <property type="entry name" value="SecD/SecF_CS"/>
</dbReference>
<dbReference type="InterPro" id="IPR005791">
    <property type="entry name" value="SecD"/>
</dbReference>
<evidence type="ECO:0000313" key="16">
    <source>
        <dbReference type="Proteomes" id="UP000260773"/>
    </source>
</evidence>
<evidence type="ECO:0000256" key="11">
    <source>
        <dbReference type="SAM" id="SignalP"/>
    </source>
</evidence>
<dbReference type="Proteomes" id="UP000261231">
    <property type="component" value="Unassembled WGS sequence"/>
</dbReference>
<evidence type="ECO:0000256" key="8">
    <source>
        <dbReference type="ARBA" id="ARBA00023136"/>
    </source>
</evidence>
<dbReference type="EMBL" id="QVFD01000002">
    <property type="protein sequence ID" value="RGC50385.1"/>
    <property type="molecule type" value="Genomic_DNA"/>
</dbReference>
<dbReference type="EMBL" id="QVEP01000014">
    <property type="protein sequence ID" value="RGB80081.1"/>
    <property type="molecule type" value="Genomic_DNA"/>
</dbReference>
<comment type="caution">
    <text evidence="14">The sequence shown here is derived from an EMBL/GenBank/DDBJ whole genome shotgun (WGS) entry which is preliminary data.</text>
</comment>
<keyword evidence="6 9" id="KW-1133">Transmembrane helix</keyword>
<accession>A0A3E2TNT6</accession>
<feature type="transmembrane region" description="Helical" evidence="9">
    <location>
        <begin position="284"/>
        <end position="302"/>
    </location>
</feature>
<gene>
    <name evidence="9 14" type="primary">secD</name>
    <name evidence="10" type="synonym">secF</name>
    <name evidence="14" type="ORF">DW070_07740</name>
    <name evidence="15" type="ORF">DW747_03160</name>
</gene>
<keyword evidence="4 9" id="KW-0812">Transmembrane</keyword>
<feature type="chain" id="PRO_5038233438" description="Multifunctional fusion protein" evidence="11">
    <location>
        <begin position="27"/>
        <end position="723"/>
    </location>
</feature>
<keyword evidence="11" id="KW-0732">Signal</keyword>
<evidence type="ECO:0000259" key="12">
    <source>
        <dbReference type="Pfam" id="PF02355"/>
    </source>
</evidence>
<evidence type="ECO:0000313" key="17">
    <source>
        <dbReference type="Proteomes" id="UP000261231"/>
    </source>
</evidence>
<dbReference type="Pfam" id="PF02355">
    <property type="entry name" value="SecD_SecF_C"/>
    <property type="match status" value="2"/>
</dbReference>
<comment type="subunit">
    <text evidence="9">Forms a complex with SecF. Part of the essential Sec protein translocation apparatus which comprises SecA, SecYEG and auxiliary proteins SecDF. Other proteins may also be involved.</text>
</comment>
<keyword evidence="8 9" id="KW-0472">Membrane</keyword>
<evidence type="ECO:0000256" key="9">
    <source>
        <dbReference type="HAMAP-Rule" id="MF_01463"/>
    </source>
</evidence>
<comment type="subunit">
    <text evidence="10">Forms a complex with SecD. Part of the essential Sec protein translocation apparatus which comprises SecA, SecYEG and auxiliary proteins SecDF. Other proteins may also be involved.</text>
</comment>
<keyword evidence="7 9" id="KW-0811">Translocation</keyword>
<evidence type="ECO:0000259" key="13">
    <source>
        <dbReference type="Pfam" id="PF22599"/>
    </source>
</evidence>
<evidence type="ECO:0000256" key="10">
    <source>
        <dbReference type="HAMAP-Rule" id="MF_01464"/>
    </source>
</evidence>
<dbReference type="PANTHER" id="PTHR30081">
    <property type="entry name" value="PROTEIN-EXPORT MEMBRANE PROTEIN SEC"/>
    <property type="match status" value="1"/>
</dbReference>
<evidence type="ECO:0000256" key="4">
    <source>
        <dbReference type="ARBA" id="ARBA00022692"/>
    </source>
</evidence>
<dbReference type="GO" id="GO:0043952">
    <property type="term" value="P:protein transport by the Sec complex"/>
    <property type="evidence" value="ECO:0007669"/>
    <property type="project" value="UniProtKB-UniRule"/>
</dbReference>
<feature type="transmembrane region" description="Helical" evidence="9">
    <location>
        <begin position="616"/>
        <end position="637"/>
    </location>
</feature>
<comment type="function">
    <text evidence="9">Part of the Sec protein translocase complex. Interacts with the SecYEG preprotein conducting channel. SecDF uses the proton motive force (PMF) to complete protein translocation after the ATP-dependent function of SecA.</text>
</comment>
<dbReference type="OrthoDB" id="9805019at2"/>
<comment type="subcellular location">
    <subcellularLocation>
        <location evidence="1 9">Cell membrane</location>
        <topology evidence="1 9">Multi-pass membrane protein</topology>
    </subcellularLocation>
</comment>
<comment type="caution">
    <text evidence="9">Lacks conserved residue(s) required for the propagation of feature annotation.</text>
</comment>
<feature type="transmembrane region" description="Helical" evidence="9">
    <location>
        <begin position="668"/>
        <end position="686"/>
    </location>
</feature>
<feature type="transmembrane region" description="Helical" evidence="9">
    <location>
        <begin position="353"/>
        <end position="373"/>
    </location>
</feature>
<dbReference type="NCBIfam" id="TIGR01129">
    <property type="entry name" value="secD"/>
    <property type="match status" value="1"/>
</dbReference>
<dbReference type="InterPro" id="IPR054384">
    <property type="entry name" value="SecDF_P1_head"/>
</dbReference>
<feature type="transmembrane region" description="Helical" evidence="9">
    <location>
        <begin position="692"/>
        <end position="717"/>
    </location>
</feature>
<feature type="transmembrane region" description="Helical" evidence="9">
    <location>
        <begin position="259"/>
        <end position="279"/>
    </location>
</feature>
<evidence type="ECO:0000256" key="2">
    <source>
        <dbReference type="ARBA" id="ARBA00022448"/>
    </source>
</evidence>
<evidence type="ECO:0000256" key="3">
    <source>
        <dbReference type="ARBA" id="ARBA00022475"/>
    </source>
</evidence>
<keyword evidence="5 9" id="KW-0653">Protein transport</keyword>
<dbReference type="Gene3D" id="3.30.1360.200">
    <property type="match status" value="1"/>
</dbReference>
<feature type="transmembrane region" description="Helical" evidence="9">
    <location>
        <begin position="308"/>
        <end position="332"/>
    </location>
</feature>
<evidence type="ECO:0000256" key="1">
    <source>
        <dbReference type="ARBA" id="ARBA00004651"/>
    </source>
</evidence>
<dbReference type="Gene3D" id="1.20.1640.10">
    <property type="entry name" value="Multidrug efflux transporter AcrB transmembrane domain"/>
    <property type="match status" value="2"/>
</dbReference>
<dbReference type="Pfam" id="PF07549">
    <property type="entry name" value="Sec_GG"/>
    <property type="match status" value="2"/>
</dbReference>
<evidence type="ECO:0000256" key="5">
    <source>
        <dbReference type="ARBA" id="ARBA00022927"/>
    </source>
</evidence>
<dbReference type="SUPFAM" id="SSF82866">
    <property type="entry name" value="Multidrug efflux transporter AcrB transmembrane domain"/>
    <property type="match status" value="2"/>
</dbReference>
<dbReference type="InterPro" id="IPR005665">
    <property type="entry name" value="SecF_bac"/>
</dbReference>
<comment type="similarity">
    <text evidence="9">Belongs to the SecD/SecF family. SecD subfamily.</text>
</comment>
<dbReference type="AlphaFoldDB" id="A0A3E2TNT6"/>
<dbReference type="NCBIfam" id="TIGR00966">
    <property type="entry name" value="transloc_SecF"/>
    <property type="match status" value="1"/>
</dbReference>
<dbReference type="GO" id="GO:0065002">
    <property type="term" value="P:intracellular protein transmembrane transport"/>
    <property type="evidence" value="ECO:0007669"/>
    <property type="project" value="UniProtKB-UniRule"/>
</dbReference>
<feature type="transmembrane region" description="Helical" evidence="9">
    <location>
        <begin position="436"/>
        <end position="458"/>
    </location>
</feature>
<dbReference type="InterPro" id="IPR022645">
    <property type="entry name" value="SecD/SecF_bac"/>
</dbReference>
<proteinExistence type="inferred from homology"/>
<dbReference type="GO" id="GO:0005886">
    <property type="term" value="C:plasma membrane"/>
    <property type="evidence" value="ECO:0007669"/>
    <property type="project" value="UniProtKB-SubCell"/>
</dbReference>
<dbReference type="PANTHER" id="PTHR30081:SF1">
    <property type="entry name" value="PROTEIN TRANSLOCASE SUBUNIT SECD"/>
    <property type="match status" value="1"/>
</dbReference>
<feature type="transmembrane region" description="Helical" evidence="9">
    <location>
        <begin position="564"/>
        <end position="581"/>
    </location>
</feature>
<dbReference type="PRINTS" id="PR01755">
    <property type="entry name" value="SECFTRNLCASE"/>
</dbReference>
<feature type="domain" description="SecDF P1 head subdomain" evidence="13">
    <location>
        <begin position="137"/>
        <end position="235"/>
    </location>
</feature>
<dbReference type="InterPro" id="IPR048634">
    <property type="entry name" value="SecD_SecF_C"/>
</dbReference>
<dbReference type="RefSeq" id="WP_117528173.1">
    <property type="nucleotide sequence ID" value="NZ_JAJCNA010000005.1"/>
</dbReference>
<name>A0A3E2TNT6_9FIRM</name>
<feature type="transmembrane region" description="Helical" evidence="9">
    <location>
        <begin position="379"/>
        <end position="405"/>
    </location>
</feature>
<sequence>MKSKKKSWLVLIVVVLMIAACGYVSAYGYGKDHIGTAKNIKLGLDLAGGVNITYEADEDNPSSEDMNDTVYKLQQRVEAWSTEAEVYQEGTNRVNVDIPGVYDAEKILSELGNPGSISFCEAKSDAATGKEVLDGYCEVVGGEGIKSAQATSQKDSYGNTQYVVSLMFTDDGAKAFAEATARNIGKPIYIIYDGKIISYPTVNQAITNGQCVIEGNFTYDDVNSLATTIRAGVLKLQLNEISSKVVSAKLGDEAVKTSLMAGAIGLAIVMLFMIVVYWIPGVAAALALLLYVAAMLCFLNGLDVTLTLPGIAGIILSVGMAVDANVIIFTRIREEIAAGKNVREAIKIGFGKALSAVIDGNITTLIAAAVLYLKGTGTIKGFAITLALGIVLSMFTALVITRFVLMALYGIGFKDAKFYGKQKEAKVKNFCGMKKITYVIAVICICAGFVSMGVHASAGNKALNYSLDFTGGTAMTVNFKDYLEVPGSDEDDLRKLFESEAGTTDIQFQNVSGSPEIVIKTPVLDPEHRAAVKDALMEKYALEQSDITEENISGTISGEMRTNAILSVIIAGIFIMIYIWVRFRDIKFGAGAIIALLHDVLVVLAVYSIARIPVGTTFIACMLTIVGYSINATIVVYDRIRENSHTMVKATTEEIVNTSISQTLSRSINTSLTTLIMVLLIYIMGVTSIKEFALPMMAGIIAGTFSSVFISGTIWAVMKGKKK</sequence>
<dbReference type="NCBIfam" id="TIGR00916">
    <property type="entry name" value="2A0604s01"/>
    <property type="match status" value="1"/>
</dbReference>
<dbReference type="HAMAP" id="MF_01464_B">
    <property type="entry name" value="SecF_B"/>
    <property type="match status" value="1"/>
</dbReference>
<feature type="transmembrane region" description="Helical" evidence="9">
    <location>
        <begin position="588"/>
        <end position="610"/>
    </location>
</feature>
<keyword evidence="3 9" id="KW-1003">Cell membrane</keyword>
<keyword evidence="2 9" id="KW-0813">Transport</keyword>
<comment type="similarity">
    <text evidence="10">Belongs to the SecD/SecF family. SecF subfamily.</text>
</comment>
<evidence type="ECO:0000313" key="14">
    <source>
        <dbReference type="EMBL" id="RGB80081.1"/>
    </source>
</evidence>
<evidence type="ECO:0000256" key="7">
    <source>
        <dbReference type="ARBA" id="ARBA00023010"/>
    </source>
</evidence>
<dbReference type="GO" id="GO:0015450">
    <property type="term" value="F:protein-transporting ATPase activity"/>
    <property type="evidence" value="ECO:0007669"/>
    <property type="project" value="InterPro"/>
</dbReference>
<dbReference type="GO" id="GO:0006605">
    <property type="term" value="P:protein targeting"/>
    <property type="evidence" value="ECO:0007669"/>
    <property type="project" value="UniProtKB-UniRule"/>
</dbReference>
<dbReference type="InterPro" id="IPR055344">
    <property type="entry name" value="SecD_SecF_C_bact"/>
</dbReference>
<feature type="domain" description="Protein export membrane protein SecD/SecF C-terminal" evidence="12">
    <location>
        <begin position="537"/>
        <end position="719"/>
    </location>
</feature>
<evidence type="ECO:0000313" key="15">
    <source>
        <dbReference type="EMBL" id="RGC50385.1"/>
    </source>
</evidence>
<dbReference type="Proteomes" id="UP000260773">
    <property type="component" value="Unassembled WGS sequence"/>
</dbReference>
<dbReference type="Pfam" id="PF22599">
    <property type="entry name" value="SecDF_P1_head"/>
    <property type="match status" value="1"/>
</dbReference>
<dbReference type="HAMAP" id="MF_01463_B">
    <property type="entry name" value="SecD_B"/>
    <property type="match status" value="1"/>
</dbReference>
<reference evidence="16 17" key="1">
    <citation type="submission" date="2018-08" db="EMBL/GenBank/DDBJ databases">
        <title>A genome reference for cultivated species of the human gut microbiota.</title>
        <authorList>
            <person name="Zou Y."/>
            <person name="Xue W."/>
            <person name="Luo G."/>
        </authorList>
    </citation>
    <scope>NUCLEOTIDE SEQUENCE [LARGE SCALE GENOMIC DNA]</scope>
    <source>
        <strain evidence="14 16">AF45-17</strain>
        <strain evidence="15 17">AM28-39</strain>
    </source>
</reference>
<protein>
    <recommendedName>
        <fullName evidence="9 10">Multifunctional fusion protein</fullName>
    </recommendedName>
    <domain>
        <recommendedName>
            <fullName evidence="9">Protein translocase subunit SecD</fullName>
        </recommendedName>
    </domain>
    <domain>
        <recommendedName>
            <fullName evidence="10">Protein-export membrane protein SecF</fullName>
        </recommendedName>
    </domain>
</protein>
<dbReference type="Gene3D" id="3.30.70.3400">
    <property type="match status" value="1"/>
</dbReference>
<evidence type="ECO:0000256" key="6">
    <source>
        <dbReference type="ARBA" id="ARBA00022989"/>
    </source>
</evidence>